<accession>A0A1G2Q1P8</accession>
<dbReference type="PANTHER" id="PTHR41930:SF1">
    <property type="entry name" value="DEPHOSPHO-COA KINASE"/>
    <property type="match status" value="1"/>
</dbReference>
<organism evidence="1 2">
    <name type="scientific">Candidatus Veblenbacteria bacterium RIFOXYA2_FULL_43_9</name>
    <dbReference type="NCBI Taxonomy" id="1802425"/>
    <lineage>
        <taxon>Bacteria</taxon>
        <taxon>Candidatus Vebleniibacteriota</taxon>
    </lineage>
</organism>
<name>A0A1G2Q1P8_9BACT</name>
<comment type="caution">
    <text evidence="1">The sequence shown here is derived from an EMBL/GenBank/DDBJ whole genome shotgun (WGS) entry which is preliminary data.</text>
</comment>
<proteinExistence type="predicted"/>
<dbReference type="EMBL" id="MHTB01000046">
    <property type="protein sequence ID" value="OHA54497.1"/>
    <property type="molecule type" value="Genomic_DNA"/>
</dbReference>
<dbReference type="Gene3D" id="3.40.50.300">
    <property type="entry name" value="P-loop containing nucleotide triphosphate hydrolases"/>
    <property type="match status" value="1"/>
</dbReference>
<dbReference type="SUPFAM" id="SSF52540">
    <property type="entry name" value="P-loop containing nucleoside triphosphate hydrolases"/>
    <property type="match status" value="1"/>
</dbReference>
<dbReference type="PANTHER" id="PTHR41930">
    <property type="entry name" value="UPF0200 PROTEIN MJ1399"/>
    <property type="match status" value="1"/>
</dbReference>
<protein>
    <recommendedName>
        <fullName evidence="3">Dephospho-CoA kinase</fullName>
    </recommendedName>
</protein>
<gene>
    <name evidence="1" type="ORF">A2226_01655</name>
</gene>
<sequence length="189" mass="21943">MIRQIKKQLVIVLVGEKLSGKELAAQYLIKKYNFHGYHFSRILTDILQRLHLPISRANQINLVSALRERFGGGVLAQVIKEDIKEHGYRRIVLDGMRHPAEFDLLRNLPGFLLVYLTAPLPLRYQRAKKRKEKVGESRFSLADFKREEKAVTEVFIGKLGRKAKVKIVNDGTVVDFYRKLNEQLVKKYL</sequence>
<dbReference type="Proteomes" id="UP000178936">
    <property type="component" value="Unassembled WGS sequence"/>
</dbReference>
<evidence type="ECO:0000313" key="1">
    <source>
        <dbReference type="EMBL" id="OHA54497.1"/>
    </source>
</evidence>
<evidence type="ECO:0000313" key="2">
    <source>
        <dbReference type="Proteomes" id="UP000178936"/>
    </source>
</evidence>
<dbReference type="InterPro" id="IPR027417">
    <property type="entry name" value="P-loop_NTPase"/>
</dbReference>
<dbReference type="AlphaFoldDB" id="A0A1G2Q1P8"/>
<evidence type="ECO:0008006" key="3">
    <source>
        <dbReference type="Google" id="ProtNLM"/>
    </source>
</evidence>
<reference evidence="1 2" key="1">
    <citation type="journal article" date="2016" name="Nat. Commun.">
        <title>Thousands of microbial genomes shed light on interconnected biogeochemical processes in an aquifer system.</title>
        <authorList>
            <person name="Anantharaman K."/>
            <person name="Brown C.T."/>
            <person name="Hug L.A."/>
            <person name="Sharon I."/>
            <person name="Castelle C.J."/>
            <person name="Probst A.J."/>
            <person name="Thomas B.C."/>
            <person name="Singh A."/>
            <person name="Wilkins M.J."/>
            <person name="Karaoz U."/>
            <person name="Brodie E.L."/>
            <person name="Williams K.H."/>
            <person name="Hubbard S.S."/>
            <person name="Banfield J.F."/>
        </authorList>
    </citation>
    <scope>NUCLEOTIDE SEQUENCE [LARGE SCALE GENOMIC DNA]</scope>
</reference>